<organism evidence="1">
    <name type="scientific">Anguilla anguilla</name>
    <name type="common">European freshwater eel</name>
    <name type="synonym">Muraena anguilla</name>
    <dbReference type="NCBI Taxonomy" id="7936"/>
    <lineage>
        <taxon>Eukaryota</taxon>
        <taxon>Metazoa</taxon>
        <taxon>Chordata</taxon>
        <taxon>Craniata</taxon>
        <taxon>Vertebrata</taxon>
        <taxon>Euteleostomi</taxon>
        <taxon>Actinopterygii</taxon>
        <taxon>Neopterygii</taxon>
        <taxon>Teleostei</taxon>
        <taxon>Anguilliformes</taxon>
        <taxon>Anguillidae</taxon>
        <taxon>Anguilla</taxon>
    </lineage>
</organism>
<accession>A0A0E9XQK8</accession>
<sequence length="25" mass="2882">MTGNFVTVRGTGRPCKDFLYVLFFI</sequence>
<dbReference type="EMBL" id="GBXM01003673">
    <property type="protein sequence ID" value="JAI04905.1"/>
    <property type="molecule type" value="Transcribed_RNA"/>
</dbReference>
<evidence type="ECO:0000313" key="1">
    <source>
        <dbReference type="EMBL" id="JAI04905.1"/>
    </source>
</evidence>
<name>A0A0E9XQK8_ANGAN</name>
<reference evidence="1" key="2">
    <citation type="journal article" date="2015" name="Fish Shellfish Immunol.">
        <title>Early steps in the European eel (Anguilla anguilla)-Vibrio vulnificus interaction in the gills: Role of the RtxA13 toxin.</title>
        <authorList>
            <person name="Callol A."/>
            <person name="Pajuelo D."/>
            <person name="Ebbesson L."/>
            <person name="Teles M."/>
            <person name="MacKenzie S."/>
            <person name="Amaro C."/>
        </authorList>
    </citation>
    <scope>NUCLEOTIDE SEQUENCE</scope>
</reference>
<protein>
    <submittedName>
        <fullName evidence="1">Uncharacterized protein</fullName>
    </submittedName>
</protein>
<reference evidence="1" key="1">
    <citation type="submission" date="2014-11" db="EMBL/GenBank/DDBJ databases">
        <authorList>
            <person name="Amaro Gonzalez C."/>
        </authorList>
    </citation>
    <scope>NUCLEOTIDE SEQUENCE</scope>
</reference>
<proteinExistence type="predicted"/>
<dbReference type="AlphaFoldDB" id="A0A0E9XQK8"/>